<dbReference type="GO" id="GO:0042742">
    <property type="term" value="P:defense response to bacterium"/>
    <property type="evidence" value="ECO:0007669"/>
    <property type="project" value="UniProtKB-KW"/>
</dbReference>
<evidence type="ECO:0000313" key="5">
    <source>
        <dbReference type="Proteomes" id="UP000001531"/>
    </source>
</evidence>
<keyword evidence="2" id="KW-0081">Bacteriolytic enzyme</keyword>
<dbReference type="InterPro" id="IPR002502">
    <property type="entry name" value="Amidase_domain"/>
</dbReference>
<dbReference type="SMART" id="SM00644">
    <property type="entry name" value="Ami_2"/>
    <property type="match status" value="1"/>
</dbReference>
<protein>
    <submittedName>
        <fullName evidence="4">Gp24, lysin</fullName>
    </submittedName>
</protein>
<evidence type="ECO:0000256" key="2">
    <source>
        <dbReference type="ARBA" id="ARBA00022638"/>
    </source>
</evidence>
<evidence type="ECO:0000313" key="4">
    <source>
        <dbReference type="EMBL" id="CAB93930.3"/>
    </source>
</evidence>
<dbReference type="InterPro" id="IPR036505">
    <property type="entry name" value="Amidase/PGRP_sf"/>
</dbReference>
<accession>Q9MBI0</accession>
<dbReference type="RefSeq" id="YP_001456754.2">
    <property type="nucleotide sequence ID" value="NC_009799.3"/>
</dbReference>
<dbReference type="Proteomes" id="UP000001531">
    <property type="component" value="Segment"/>
</dbReference>
<dbReference type="OrthoDB" id="10145at10239"/>
<feature type="domain" description="N-acetylmuramoyl-L-alanine amidase" evidence="3">
    <location>
        <begin position="16"/>
        <end position="154"/>
    </location>
</feature>
<dbReference type="SUPFAM" id="SSF55846">
    <property type="entry name" value="N-acetylmuramoyl-L-alanine amidase-like"/>
    <property type="match status" value="1"/>
</dbReference>
<name>Q9MBI0_9CAUD</name>
<dbReference type="SMR" id="Q9MBI0"/>
<dbReference type="GO" id="GO:0001897">
    <property type="term" value="P:symbiont-mediated cytolysis of host cell"/>
    <property type="evidence" value="ECO:0007669"/>
    <property type="project" value="UniProtKB-ARBA"/>
</dbReference>
<gene>
    <name evidence="4" type="primary">ORF24</name>
</gene>
<reference evidence="4 5" key="2">
    <citation type="journal article" date="1994" name="Acta Virol.">
        <title>Characterization and sequence analysis of the F2 promoter from corynephage BFK20.</title>
        <authorList>
            <person name="Koptides M."/>
            <person name="Ugorcakova J."/>
            <person name="Baloghova E."/>
            <person name="Bukovska G."/>
            <person name="Timko J."/>
        </authorList>
    </citation>
    <scope>NUCLEOTIDE SEQUENCE [LARGE SCALE GENOMIC DNA]</scope>
</reference>
<keyword evidence="5" id="KW-1185">Reference proteome</keyword>
<keyword evidence="1" id="KW-0929">Antimicrobial</keyword>
<dbReference type="Gene3D" id="3.40.80.10">
    <property type="entry name" value="Peptidoglycan recognition protein-like"/>
    <property type="match status" value="1"/>
</dbReference>
<dbReference type="GO" id="GO:0008745">
    <property type="term" value="F:N-acetylmuramoyl-L-alanine amidase activity"/>
    <property type="evidence" value="ECO:0007669"/>
    <property type="project" value="InterPro"/>
</dbReference>
<dbReference type="Pfam" id="PF01510">
    <property type="entry name" value="Amidase_2"/>
    <property type="match status" value="1"/>
</dbReference>
<evidence type="ECO:0000259" key="3">
    <source>
        <dbReference type="SMART" id="SM00644"/>
    </source>
</evidence>
<dbReference type="EMBL" id="AJ278322">
    <property type="protein sequence ID" value="CAB93930.3"/>
    <property type="molecule type" value="Genomic_DNA"/>
</dbReference>
<dbReference type="GeneID" id="5580354"/>
<dbReference type="KEGG" id="vg:5580354"/>
<organism evidence="4 5">
    <name type="scientific">Corynebacterium phage BFK20</name>
    <dbReference type="NCBI Taxonomy" id="28358"/>
    <lineage>
        <taxon>Viruses</taxon>
        <taxon>Duplodnaviria</taxon>
        <taxon>Heunggongvirae</taxon>
        <taxon>Uroviricota</taxon>
        <taxon>Caudoviricetes</taxon>
        <taxon>Sasvirus</taxon>
        <taxon>Sasvirus BFK20</taxon>
    </lineage>
</organism>
<sequence length="270" mass="30056">MVPKVRDWTARFLFGGPRSTSKLIGVCIHTTENDPSTPAENVANYQINSQSGSYHTLADRQGILRENTADWITWSTGNQGNTLLMHLSFVARASMTRAQWLAEDAMLRNGAWEVAQWCKKFGWPVRHVDVAGLPGITTHNATRVWGSTDHTDPGPNFPWDVFLSYVNQEVNGGATPAPTPTPEEDNTVMALLTGVSATALDIVRRGVTTLVTPLQSIINPKKSYLITDLVRFIDATAWENRVYLRELLREQGKNPDTIRDEAIKRDRGEA</sequence>
<proteinExistence type="predicted"/>
<reference evidence="4 5" key="1">
    <citation type="journal article" date="1992" name="J. Gen. Microbiol.">
        <title>Characterization of bacteriophage BFK20 from Brevibacterium flavum.</title>
        <authorList>
            <person name="Koptides M."/>
            <person name="Barak I."/>
            <person name="Sisova M."/>
            <person name="Baloghova E."/>
            <person name="Ugorcakova J."/>
        </authorList>
    </citation>
    <scope>NUCLEOTIDE SEQUENCE [LARGE SCALE GENOMIC DNA]</scope>
</reference>
<reference evidence="4 5" key="4">
    <citation type="journal article" date="2007" name="Virology">
        <title>Transcriptional profiling of bacteriophage BFK20: coexpression interrogated by "guilt-by-association" algorithm.</title>
        <authorList>
            <person name="Majtan T."/>
            <person name="Halgasova N."/>
            <person name="Bukovska G."/>
            <person name="Timko J."/>
        </authorList>
    </citation>
    <scope>NUCLEOTIDE SEQUENCE [LARGE SCALE GENOMIC DNA]</scope>
</reference>
<evidence type="ECO:0000256" key="1">
    <source>
        <dbReference type="ARBA" id="ARBA00022529"/>
    </source>
</evidence>
<dbReference type="GO" id="GO:0009253">
    <property type="term" value="P:peptidoglycan catabolic process"/>
    <property type="evidence" value="ECO:0007669"/>
    <property type="project" value="InterPro"/>
</dbReference>
<reference evidence="4 5" key="3">
    <citation type="journal article" date="2006" name="Virology">
        <title>Complete nucleotide sequence and genome analysis of bacteriophage BFK20--a lytic phage of the industrial producer Brevibacterium flavum.</title>
        <authorList>
            <person name="Bukovska G."/>
            <person name="Klucar L."/>
            <person name="Vlcek C."/>
            <person name="Adamovic J."/>
            <person name="Turna J."/>
            <person name="Timko J."/>
        </authorList>
    </citation>
    <scope>NUCLEOTIDE SEQUENCE [LARGE SCALE GENOMIC DNA]</scope>
</reference>